<evidence type="ECO:0000256" key="4">
    <source>
        <dbReference type="ARBA" id="ARBA00022989"/>
    </source>
</evidence>
<dbReference type="AlphaFoldDB" id="A0A0G4ETE4"/>
<dbReference type="InterPro" id="IPR011701">
    <property type="entry name" value="MFS"/>
</dbReference>
<dbReference type="GO" id="GO:0022857">
    <property type="term" value="F:transmembrane transporter activity"/>
    <property type="evidence" value="ECO:0007669"/>
    <property type="project" value="InterPro"/>
</dbReference>
<evidence type="ECO:0008006" key="9">
    <source>
        <dbReference type="Google" id="ProtNLM"/>
    </source>
</evidence>
<evidence type="ECO:0000313" key="8">
    <source>
        <dbReference type="Proteomes" id="UP000041254"/>
    </source>
</evidence>
<keyword evidence="5 6" id="KW-0472">Membrane</keyword>
<feature type="transmembrane region" description="Helical" evidence="6">
    <location>
        <begin position="6"/>
        <end position="25"/>
    </location>
</feature>
<comment type="subcellular location">
    <subcellularLocation>
        <location evidence="1">Membrane</location>
        <topology evidence="1">Multi-pass membrane protein</topology>
    </subcellularLocation>
</comment>
<dbReference type="VEuPathDB" id="CryptoDB:Vbra_13209"/>
<dbReference type="SUPFAM" id="SSF103473">
    <property type="entry name" value="MFS general substrate transporter"/>
    <property type="match status" value="1"/>
</dbReference>
<dbReference type="EMBL" id="CDMY01000305">
    <property type="protein sequence ID" value="CEM01579.1"/>
    <property type="molecule type" value="Genomic_DNA"/>
</dbReference>
<evidence type="ECO:0000313" key="7">
    <source>
        <dbReference type="EMBL" id="CEM01579.1"/>
    </source>
</evidence>
<feature type="transmembrane region" description="Helical" evidence="6">
    <location>
        <begin position="158"/>
        <end position="181"/>
    </location>
</feature>
<dbReference type="Proteomes" id="UP000041254">
    <property type="component" value="Unassembled WGS sequence"/>
</dbReference>
<dbReference type="PANTHER" id="PTHR23506:SF23">
    <property type="entry name" value="GH10249P"/>
    <property type="match status" value="1"/>
</dbReference>
<dbReference type="GO" id="GO:0016020">
    <property type="term" value="C:membrane"/>
    <property type="evidence" value="ECO:0007669"/>
    <property type="project" value="UniProtKB-SubCell"/>
</dbReference>
<accession>A0A0G4ETE4</accession>
<name>A0A0G4ETE4_VITBC</name>
<evidence type="ECO:0000256" key="3">
    <source>
        <dbReference type="ARBA" id="ARBA00022692"/>
    </source>
</evidence>
<dbReference type="Gene3D" id="1.20.1250.20">
    <property type="entry name" value="MFS general substrate transporter like domains"/>
    <property type="match status" value="1"/>
</dbReference>
<keyword evidence="4 6" id="KW-1133">Transmembrane helix</keyword>
<keyword evidence="2" id="KW-0813">Transport</keyword>
<evidence type="ECO:0000256" key="5">
    <source>
        <dbReference type="ARBA" id="ARBA00023136"/>
    </source>
</evidence>
<keyword evidence="3 6" id="KW-0812">Transmembrane</keyword>
<evidence type="ECO:0000256" key="2">
    <source>
        <dbReference type="ARBA" id="ARBA00022448"/>
    </source>
</evidence>
<dbReference type="InterPro" id="IPR036259">
    <property type="entry name" value="MFS_trans_sf"/>
</dbReference>
<feature type="transmembrane region" description="Helical" evidence="6">
    <location>
        <begin position="130"/>
        <end position="152"/>
    </location>
</feature>
<proteinExistence type="predicted"/>
<keyword evidence="8" id="KW-1185">Reference proteome</keyword>
<evidence type="ECO:0000256" key="1">
    <source>
        <dbReference type="ARBA" id="ARBA00004141"/>
    </source>
</evidence>
<dbReference type="InterPro" id="IPR050930">
    <property type="entry name" value="MFS_Vesicular_Transporter"/>
</dbReference>
<evidence type="ECO:0000256" key="6">
    <source>
        <dbReference type="SAM" id="Phobius"/>
    </source>
</evidence>
<gene>
    <name evidence="7" type="ORF">Vbra_13209</name>
</gene>
<feature type="transmembrane region" description="Helical" evidence="6">
    <location>
        <begin position="63"/>
        <end position="86"/>
    </location>
</feature>
<dbReference type="PhylomeDB" id="A0A0G4ETE4"/>
<dbReference type="InParanoid" id="A0A0G4ETE4"/>
<dbReference type="PANTHER" id="PTHR23506">
    <property type="entry name" value="GH10249P"/>
    <property type="match status" value="1"/>
</dbReference>
<protein>
    <recommendedName>
        <fullName evidence="9">Major facilitator superfamily (MFS) profile domain-containing protein</fullName>
    </recommendedName>
</protein>
<organism evidence="7 8">
    <name type="scientific">Vitrella brassicaformis (strain CCMP3155)</name>
    <dbReference type="NCBI Taxonomy" id="1169540"/>
    <lineage>
        <taxon>Eukaryota</taxon>
        <taxon>Sar</taxon>
        <taxon>Alveolata</taxon>
        <taxon>Colpodellida</taxon>
        <taxon>Vitrellaceae</taxon>
        <taxon>Vitrella</taxon>
    </lineage>
</organism>
<sequence>MTVTVATLYLWGATLTLQALLPLYWHTHFGTSPEVVGALFLPSAIVKVASGFLSPIVSDWLGVPLLQLVAAGIVMQSVAVCGVLYIGREAVQCVGLCVSGVGLGMADACVQAFVGHYCNDRNLNDIVGKAYALTGLGFCTGTLLAPLIGGLISGLVGFHVGFLCIGLCGVVVAAMAIRAAVTYPAYRDRHKQCNDEYPTAADHIGQMSVCVDVEGAGAGGVQRRRGGEDGIIDSCDGNQLVSLNEPLLTRGERRGH</sequence>
<reference evidence="7 8" key="1">
    <citation type="submission" date="2014-11" db="EMBL/GenBank/DDBJ databases">
        <authorList>
            <person name="Zhu J."/>
            <person name="Qi W."/>
            <person name="Song R."/>
        </authorList>
    </citation>
    <scope>NUCLEOTIDE SEQUENCE [LARGE SCALE GENOMIC DNA]</scope>
</reference>
<dbReference type="Pfam" id="PF07690">
    <property type="entry name" value="MFS_1"/>
    <property type="match status" value="1"/>
</dbReference>